<evidence type="ECO:0000313" key="2">
    <source>
        <dbReference type="EMBL" id="QKH89837.1"/>
    </source>
</evidence>
<feature type="compositionally biased region" description="Acidic residues" evidence="1">
    <location>
        <begin position="53"/>
        <end position="62"/>
    </location>
</feature>
<dbReference type="AlphaFoldDB" id="A0A7D4JL16"/>
<gene>
    <name evidence="2" type="ORF">FIU21_07040</name>
</gene>
<sequence>MIETKKWAYLKPECNVMPTELEHLLANVSGSAGTISHGEQHGDAKQQILWQEVSEDFEEEKP</sequence>
<reference evidence="2 3" key="1">
    <citation type="submission" date="2020-05" db="EMBL/GenBank/DDBJ databases">
        <title>FDA dAtabase for Regulatory Grade micrObial Sequences (FDA-ARGOS): Supporting development and validation of Infectious Disease Dx tests.</title>
        <authorList>
            <person name="Moreno J."/>
            <person name="Tallon L."/>
            <person name="Sadzewicz L."/>
            <person name="Zhao X."/>
            <person name="Vavikolanu K."/>
            <person name="Mehta A."/>
            <person name="Aluvathingal J."/>
            <person name="Nadendla S."/>
            <person name="Myers T."/>
            <person name="Yan Y."/>
            <person name="Sichtig H."/>
        </authorList>
    </citation>
    <scope>NUCLEOTIDE SEQUENCE [LARGE SCALE GENOMIC DNA]</scope>
    <source>
        <strain evidence="2 3">FDAARGOS_760</strain>
    </source>
</reference>
<dbReference type="Proteomes" id="UP000500843">
    <property type="component" value="Chromosome 2"/>
</dbReference>
<evidence type="ECO:0000313" key="3">
    <source>
        <dbReference type="Proteomes" id="UP000500843"/>
    </source>
</evidence>
<protein>
    <submittedName>
        <fullName evidence="2">Uncharacterized protein</fullName>
    </submittedName>
</protein>
<organism evidence="2 3">
    <name type="scientific">Prevotella melaninogenica</name>
    <dbReference type="NCBI Taxonomy" id="28132"/>
    <lineage>
        <taxon>Bacteria</taxon>
        <taxon>Pseudomonadati</taxon>
        <taxon>Bacteroidota</taxon>
        <taxon>Bacteroidia</taxon>
        <taxon>Bacteroidales</taxon>
        <taxon>Prevotellaceae</taxon>
        <taxon>Prevotella</taxon>
    </lineage>
</organism>
<feature type="region of interest" description="Disordered" evidence="1">
    <location>
        <begin position="34"/>
        <end position="62"/>
    </location>
</feature>
<proteinExistence type="predicted"/>
<accession>A0A7D4JL16</accession>
<dbReference type="EMBL" id="CP054011">
    <property type="protein sequence ID" value="QKH89837.1"/>
    <property type="molecule type" value="Genomic_DNA"/>
</dbReference>
<evidence type="ECO:0000256" key="1">
    <source>
        <dbReference type="SAM" id="MobiDB-lite"/>
    </source>
</evidence>
<name>A0A7D4JL16_9BACT</name>